<dbReference type="GO" id="GO:0003964">
    <property type="term" value="F:RNA-directed DNA polymerase activity"/>
    <property type="evidence" value="ECO:0007669"/>
    <property type="project" value="UniProtKB-KW"/>
</dbReference>
<evidence type="ECO:0000256" key="10">
    <source>
        <dbReference type="ARBA" id="ARBA00022908"/>
    </source>
</evidence>
<name>A0AAP0JJW1_9MAGN</name>
<dbReference type="InterPro" id="IPR041577">
    <property type="entry name" value="RT_RNaseH_2"/>
</dbReference>
<sequence length="1794" mass="204473">MGSLRRSLSKVLSFKSSEHESGSSSSPLPESFSKLSKKFKNISEKTYANIDQSLQNWSIPPVKPSKVYANGDFSPKQNYIIKLVEDTIFVTEDGQEIVILSPKKIEFHASTHKYLHLGLIQVAVKPLVALGTNADVMVSVRDKRHLDFRDSLLGIIEGSLSDGPLYFECCPNLTIDLHNEYELVSRALVLGISTKGFSLSKTISNVAVVYKLFYKVMHTIIPDIAYKELQKQIESTIFLTNVKNTIIDRKQLAIKPIPLPHQWTITDTNKEEQQKIHVSQQISQIIEHDDGKVDILFAPRASTSTISSSNTSVNLKSDHCETCGGTAYPANSIPPTTDNTDNVSFNDFADYHINVVTIEETQSDSAFVMDYESLKQQFLTHPLKPSFCKLVPFKHQALFREKYFAYIKAQQQNISFFDWLAIQSPITSVQVNAIWESLNGKKFDQVHPPLAPITIQKDIKDSPFKSTFGTDGPISKRDLVHIIEQNNYTNMYLSTIKTSTVTTTPDPPPVKKISKPTKPFFPPSASPSMPSYKTPLSAEFFDILTSKLSQLKITPTTAPFSSQTSPPAPPKGLQKDKGPAIMTLAPASPPPDSQDESAPVSPMPCSQPFFSSTENDDDDVLPEIHRIIRSRSRKQSKPFKQFQTRYPLTKQYYSRPTPSYLILEETVKRNKKYDGNAIYDWSIDGLSEYQVIEVVLKMHIYAKASILQNHTEPDTAKAIVCGFTGQLYGWWHYVMDEDEREAITNHLKTDALNNPIINQNGDWVYDSVNHLMAAIIWQFVGHISSINEKISDQLQNLRCRTLNDYRWYKDTFFSKLYSLTEKHDESFWKERFIAGLPPYFAAKIKDFIKEHYNNTLADLSYGDITQSVQTCALSICNDLIQKEKSTLKHDLGNFCFDFGQDIDVLKYLTPKHRIKRQNKSSHFFKPPYYKHPPRFNSRRRPSYAFKPSSKIDPHTTHNVCYKCGKPGHYANKCRSIPSTKKIHQVAFSSSSSSEDECHCVSNLQHTSASSSEPEINVLTAHEELLLSIGDQLTDPNLKLKYFTEVIAKLSGPPQPTEEPLPPYLMKKQKHFKEQLSINNSHLNFASLMEIVNKKPKHVTIQSLQTEVNQLKHEIQQLTSRITNLEQSNVEAHNSFDSNNIFVESISKSRSAFQRWHTPITFTVKGFSVKCNALIDSGADLNCLREGFLPLYYCTLSKEFHSISVANGQNTRIKYEVPLAHICHQGICIPLTFIIIPGLKQDLLLGTPFLKKIQPFSVSENGISTTFNGKSLHFAFISPPEDSYLNLIIHQIEYKNTHIQFLKHEILLLKTEQTLQSPMFKSKLNAFQTALQHQCCSDVPSAFWARKHHIVKLPYIPEFTEAKIPTKANPSQMPSRLREICQKEITDLLRKKLTTPSQSPWSCTAFYVENAPELERGVPRLVINYKPLNKVLKTIRYPLPNKSDLLKATTSAIVFSKFDLKSGFWQIQVHPSDRYKTAFNTPFGQYQWNVMPFGLKNAPSEFQKIMNDIYNPYFSFILVYIDDLLVFSPSIDQHWKHLQNFQSFIRKNGLVLSQKKMNLFQTEITFLGFKISNQTLTPVNRVIAFASKFPDQLIDRHQLQRFLGCLNYLSDFYKNVAQDRQCLQELLSSKNPFHWTPSHTAAVQQIKQKVQSLPCLHLAISQYFKIVQTDASDIGYGGILLQQHPSGKEQLVCFTSKTWKDAQVKYSTFQKEVLAIVLCVQKFQADLLNQNFLIRVDCQSAKSIFSKDVKNLAAKQVFARWQAILSILILILHIYQGNQILFLTFCLLNFLQLPL</sequence>
<dbReference type="GO" id="GO:0003677">
    <property type="term" value="F:DNA binding"/>
    <property type="evidence" value="ECO:0007669"/>
    <property type="project" value="UniProtKB-KW"/>
</dbReference>
<dbReference type="GO" id="GO:0008270">
    <property type="term" value="F:zinc ion binding"/>
    <property type="evidence" value="ECO:0007669"/>
    <property type="project" value="UniProtKB-KW"/>
</dbReference>
<dbReference type="Pfam" id="PF00078">
    <property type="entry name" value="RVT_1"/>
    <property type="match status" value="1"/>
</dbReference>
<dbReference type="GO" id="GO:0004519">
    <property type="term" value="F:endonuclease activity"/>
    <property type="evidence" value="ECO:0007669"/>
    <property type="project" value="UniProtKB-KW"/>
</dbReference>
<feature type="region of interest" description="Disordered" evidence="15">
    <location>
        <begin position="500"/>
        <end position="526"/>
    </location>
</feature>
<keyword evidence="7" id="KW-0378">Hydrolase</keyword>
<dbReference type="SUPFAM" id="SSF50630">
    <property type="entry name" value="Acid proteases"/>
    <property type="match status" value="1"/>
</dbReference>
<accession>A0AAP0JJW1</accession>
<evidence type="ECO:0008006" key="20">
    <source>
        <dbReference type="Google" id="ProtNLM"/>
    </source>
</evidence>
<dbReference type="InterPro" id="IPR000477">
    <property type="entry name" value="RT_dom"/>
</dbReference>
<evidence type="ECO:0000256" key="14">
    <source>
        <dbReference type="SAM" id="Coils"/>
    </source>
</evidence>
<dbReference type="Pfam" id="PF00098">
    <property type="entry name" value="zf-CCHC"/>
    <property type="match status" value="1"/>
</dbReference>
<dbReference type="InterPro" id="IPR021109">
    <property type="entry name" value="Peptidase_aspartic_dom_sf"/>
</dbReference>
<dbReference type="GO" id="GO:0015074">
    <property type="term" value="P:DNA integration"/>
    <property type="evidence" value="ECO:0007669"/>
    <property type="project" value="UniProtKB-KW"/>
</dbReference>
<evidence type="ECO:0000259" key="17">
    <source>
        <dbReference type="PROSITE" id="PS50878"/>
    </source>
</evidence>
<keyword evidence="1" id="KW-0645">Protease</keyword>
<dbReference type="Pfam" id="PF17919">
    <property type="entry name" value="RT_RNaseH_2"/>
    <property type="match status" value="1"/>
</dbReference>
<dbReference type="InterPro" id="IPR001969">
    <property type="entry name" value="Aspartic_peptidase_AS"/>
</dbReference>
<dbReference type="CDD" id="cd01647">
    <property type="entry name" value="RT_LTR"/>
    <property type="match status" value="1"/>
</dbReference>
<evidence type="ECO:0000313" key="19">
    <source>
        <dbReference type="Proteomes" id="UP001420932"/>
    </source>
</evidence>
<evidence type="ECO:0000256" key="9">
    <source>
        <dbReference type="ARBA" id="ARBA00022884"/>
    </source>
</evidence>
<dbReference type="Pfam" id="PF24925">
    <property type="entry name" value="DUF7746"/>
    <property type="match status" value="1"/>
</dbReference>
<proteinExistence type="predicted"/>
<evidence type="ECO:0000256" key="2">
    <source>
        <dbReference type="ARBA" id="ARBA00022679"/>
    </source>
</evidence>
<evidence type="ECO:0000256" key="8">
    <source>
        <dbReference type="ARBA" id="ARBA00022842"/>
    </source>
</evidence>
<dbReference type="Pfam" id="PF01107">
    <property type="entry name" value="MP"/>
    <property type="match status" value="1"/>
</dbReference>
<dbReference type="PROSITE" id="PS00141">
    <property type="entry name" value="ASP_PROTEASE"/>
    <property type="match status" value="1"/>
</dbReference>
<dbReference type="InterPro" id="IPR036875">
    <property type="entry name" value="Znf_CCHC_sf"/>
</dbReference>
<reference evidence="18 19" key="1">
    <citation type="submission" date="2024-01" db="EMBL/GenBank/DDBJ databases">
        <title>Genome assemblies of Stephania.</title>
        <authorList>
            <person name="Yang L."/>
        </authorList>
    </citation>
    <scope>NUCLEOTIDE SEQUENCE [LARGE SCALE GENOMIC DNA]</scope>
    <source>
        <strain evidence="18">YNDBR</strain>
        <tissue evidence="18">Leaf</tissue>
    </source>
</reference>
<dbReference type="EMBL" id="JBBNAF010000006">
    <property type="protein sequence ID" value="KAK9134325.1"/>
    <property type="molecule type" value="Genomic_DNA"/>
</dbReference>
<keyword evidence="8" id="KW-0460">Magnesium</keyword>
<dbReference type="InterPro" id="IPR043128">
    <property type="entry name" value="Rev_trsase/Diguanyl_cyclase"/>
</dbReference>
<feature type="coiled-coil region" evidence="14">
    <location>
        <begin position="1100"/>
        <end position="1134"/>
    </location>
</feature>
<evidence type="ECO:0000256" key="3">
    <source>
        <dbReference type="ARBA" id="ARBA00022695"/>
    </source>
</evidence>
<dbReference type="Pfam" id="PF22909">
    <property type="entry name" value="Caulimovir_coat_dom"/>
    <property type="match status" value="1"/>
</dbReference>
<evidence type="ECO:0000256" key="12">
    <source>
        <dbReference type="ARBA" id="ARBA00023125"/>
    </source>
</evidence>
<feature type="region of interest" description="Disordered" evidence="15">
    <location>
        <begin position="556"/>
        <end position="603"/>
    </location>
</feature>
<keyword evidence="14" id="KW-0175">Coiled coil</keyword>
<keyword evidence="4" id="KW-0540">Nuclease</keyword>
<dbReference type="InterPro" id="IPR018061">
    <property type="entry name" value="Retropepsins"/>
</dbReference>
<evidence type="ECO:0000256" key="5">
    <source>
        <dbReference type="ARBA" id="ARBA00022750"/>
    </source>
</evidence>
<keyword evidence="19" id="KW-1185">Reference proteome</keyword>
<keyword evidence="5" id="KW-0064">Aspartyl protease</keyword>
<feature type="domain" description="Reverse transcriptase" evidence="17">
    <location>
        <begin position="1360"/>
        <end position="1570"/>
    </location>
</feature>
<organism evidence="18 19">
    <name type="scientific">Stephania yunnanensis</name>
    <dbReference type="NCBI Taxonomy" id="152371"/>
    <lineage>
        <taxon>Eukaryota</taxon>
        <taxon>Viridiplantae</taxon>
        <taxon>Streptophyta</taxon>
        <taxon>Embryophyta</taxon>
        <taxon>Tracheophyta</taxon>
        <taxon>Spermatophyta</taxon>
        <taxon>Magnoliopsida</taxon>
        <taxon>Ranunculales</taxon>
        <taxon>Menispermaceae</taxon>
        <taxon>Menispermoideae</taxon>
        <taxon>Cissampelideae</taxon>
        <taxon>Stephania</taxon>
    </lineage>
</organism>
<dbReference type="PROSITE" id="PS50878">
    <property type="entry name" value="RT_POL"/>
    <property type="match status" value="1"/>
</dbReference>
<keyword evidence="10" id="KW-0229">DNA integration</keyword>
<evidence type="ECO:0000256" key="4">
    <source>
        <dbReference type="ARBA" id="ARBA00022722"/>
    </source>
</evidence>
<keyword evidence="2" id="KW-0808">Transferase</keyword>
<dbReference type="PROSITE" id="PS50158">
    <property type="entry name" value="ZF_CCHC"/>
    <property type="match status" value="1"/>
</dbReference>
<gene>
    <name evidence="18" type="ORF">Syun_013655</name>
</gene>
<dbReference type="CDD" id="cd09274">
    <property type="entry name" value="RNase_HI_RT_Ty3"/>
    <property type="match status" value="1"/>
</dbReference>
<keyword evidence="11" id="KW-0695">RNA-directed DNA polymerase</keyword>
<dbReference type="Gene3D" id="3.30.70.270">
    <property type="match status" value="2"/>
</dbReference>
<dbReference type="Proteomes" id="UP001420932">
    <property type="component" value="Unassembled WGS sequence"/>
</dbReference>
<dbReference type="SUPFAM" id="SSF56672">
    <property type="entry name" value="DNA/RNA polymerases"/>
    <property type="match status" value="1"/>
</dbReference>
<dbReference type="InterPro" id="IPR028919">
    <property type="entry name" value="Viral_movement"/>
</dbReference>
<dbReference type="GO" id="GO:0003723">
    <property type="term" value="F:RNA binding"/>
    <property type="evidence" value="ECO:0007669"/>
    <property type="project" value="UniProtKB-KW"/>
</dbReference>
<evidence type="ECO:0000313" key="18">
    <source>
        <dbReference type="EMBL" id="KAK9134325.1"/>
    </source>
</evidence>
<feature type="domain" description="CCHC-type" evidence="16">
    <location>
        <begin position="960"/>
        <end position="975"/>
    </location>
</feature>
<evidence type="ECO:0000256" key="6">
    <source>
        <dbReference type="ARBA" id="ARBA00022759"/>
    </source>
</evidence>
<evidence type="ECO:0000256" key="1">
    <source>
        <dbReference type="ARBA" id="ARBA00022670"/>
    </source>
</evidence>
<keyword evidence="13" id="KW-0479">Metal-binding</keyword>
<dbReference type="InterPro" id="IPR001878">
    <property type="entry name" value="Znf_CCHC"/>
</dbReference>
<evidence type="ECO:0000256" key="15">
    <source>
        <dbReference type="SAM" id="MobiDB-lite"/>
    </source>
</evidence>
<dbReference type="FunFam" id="3.10.10.10:FF:000007">
    <property type="entry name" value="Retrovirus-related Pol polyprotein from transposon 17.6-like Protein"/>
    <property type="match status" value="1"/>
</dbReference>
<evidence type="ECO:0000259" key="16">
    <source>
        <dbReference type="PROSITE" id="PS50158"/>
    </source>
</evidence>
<dbReference type="Gene3D" id="2.40.70.10">
    <property type="entry name" value="Acid Proteases"/>
    <property type="match status" value="1"/>
</dbReference>
<keyword evidence="13" id="KW-0862">Zinc</keyword>
<dbReference type="Gene3D" id="3.10.10.10">
    <property type="entry name" value="HIV Type 1 Reverse Transcriptase, subunit A, domain 1"/>
    <property type="match status" value="1"/>
</dbReference>
<dbReference type="GO" id="GO:0004190">
    <property type="term" value="F:aspartic-type endopeptidase activity"/>
    <property type="evidence" value="ECO:0007669"/>
    <property type="project" value="UniProtKB-KW"/>
</dbReference>
<dbReference type="InterPro" id="IPR056648">
    <property type="entry name" value="DUF7746"/>
</dbReference>
<dbReference type="GO" id="GO:0006508">
    <property type="term" value="P:proteolysis"/>
    <property type="evidence" value="ECO:0007669"/>
    <property type="project" value="UniProtKB-KW"/>
</dbReference>
<dbReference type="InterPro" id="IPR051320">
    <property type="entry name" value="Viral_Replic_Matur_Polypro"/>
</dbReference>
<keyword evidence="9" id="KW-0694">RNA-binding</keyword>
<keyword evidence="12" id="KW-0238">DNA-binding</keyword>
<protein>
    <recommendedName>
        <fullName evidence="20">Reverse transcriptase</fullName>
    </recommendedName>
</protein>
<dbReference type="PANTHER" id="PTHR33064:SF37">
    <property type="entry name" value="RIBONUCLEASE H"/>
    <property type="match status" value="1"/>
</dbReference>
<dbReference type="CDD" id="cd00303">
    <property type="entry name" value="retropepsin_like"/>
    <property type="match status" value="1"/>
</dbReference>
<keyword evidence="13" id="KW-0863">Zinc-finger</keyword>
<dbReference type="InterPro" id="IPR043502">
    <property type="entry name" value="DNA/RNA_pol_sf"/>
</dbReference>
<feature type="compositionally biased region" description="Polar residues" evidence="15">
    <location>
        <begin position="556"/>
        <end position="565"/>
    </location>
</feature>
<evidence type="ECO:0000256" key="13">
    <source>
        <dbReference type="PROSITE-ProRule" id="PRU00047"/>
    </source>
</evidence>
<evidence type="ECO:0000256" key="11">
    <source>
        <dbReference type="ARBA" id="ARBA00022918"/>
    </source>
</evidence>
<keyword evidence="6" id="KW-0255">Endonuclease</keyword>
<dbReference type="PANTHER" id="PTHR33064">
    <property type="entry name" value="POL PROTEIN"/>
    <property type="match status" value="1"/>
</dbReference>
<feature type="region of interest" description="Disordered" evidence="15">
    <location>
        <begin position="13"/>
        <end position="32"/>
    </location>
</feature>
<feature type="compositionally biased region" description="Low complexity" evidence="15">
    <location>
        <begin position="22"/>
        <end position="32"/>
    </location>
</feature>
<dbReference type="SUPFAM" id="SSF57756">
    <property type="entry name" value="Retrovirus zinc finger-like domains"/>
    <property type="match status" value="1"/>
</dbReference>
<dbReference type="Pfam" id="PF00077">
    <property type="entry name" value="RVP"/>
    <property type="match status" value="1"/>
</dbReference>
<dbReference type="SMART" id="SM00343">
    <property type="entry name" value="ZnF_C2HC"/>
    <property type="match status" value="1"/>
</dbReference>
<keyword evidence="3" id="KW-0548">Nucleotidyltransferase</keyword>
<comment type="caution">
    <text evidence="18">The sequence shown here is derived from an EMBL/GenBank/DDBJ whole genome shotgun (WGS) entry which is preliminary data.</text>
</comment>
<evidence type="ECO:0000256" key="7">
    <source>
        <dbReference type="ARBA" id="ARBA00022801"/>
    </source>
</evidence>